<evidence type="ECO:0000313" key="3">
    <source>
        <dbReference type="EMBL" id="KAI2660971.1"/>
    </source>
</evidence>
<feature type="compositionally biased region" description="Acidic residues" evidence="1">
    <location>
        <begin position="40"/>
        <end position="80"/>
    </location>
</feature>
<dbReference type="EMBL" id="JACTAM010000009">
    <property type="protein sequence ID" value="KAI2660971.1"/>
    <property type="molecule type" value="Genomic_DNA"/>
</dbReference>
<feature type="region of interest" description="Disordered" evidence="1">
    <location>
        <begin position="39"/>
        <end position="93"/>
    </location>
</feature>
<evidence type="ECO:0000259" key="2">
    <source>
        <dbReference type="Pfam" id="PF13843"/>
    </source>
</evidence>
<dbReference type="InterPro" id="IPR029526">
    <property type="entry name" value="PGBD"/>
</dbReference>
<dbReference type="Proteomes" id="UP000830375">
    <property type="component" value="Unassembled WGS sequence"/>
</dbReference>
<dbReference type="PANTHER" id="PTHR47272">
    <property type="entry name" value="DDE_TNP_1_7 DOMAIN-CONTAINING PROTEIN"/>
    <property type="match status" value="1"/>
</dbReference>
<reference evidence="3 4" key="1">
    <citation type="submission" date="2022-01" db="EMBL/GenBank/DDBJ databases">
        <title>A high-quality chromosome-level genome assembly of rohu carp, Labeo rohita.</title>
        <authorList>
            <person name="Arick M.A. II"/>
            <person name="Hsu C.-Y."/>
            <person name="Magbanua Z."/>
            <person name="Pechanova O."/>
            <person name="Grover C."/>
            <person name="Miller E."/>
            <person name="Thrash A."/>
            <person name="Ezzel L."/>
            <person name="Alam S."/>
            <person name="Benzie J."/>
            <person name="Hamilton M."/>
            <person name="Karsi A."/>
            <person name="Lawrence M.L."/>
            <person name="Peterson D.G."/>
        </authorList>
    </citation>
    <scope>NUCLEOTIDE SEQUENCE [LARGE SCALE GENOMIC DNA]</scope>
    <source>
        <strain evidence="4">BAU-BD-2019</strain>
        <tissue evidence="3">Blood</tissue>
    </source>
</reference>
<keyword evidence="4" id="KW-1185">Reference proteome</keyword>
<feature type="domain" description="PiggyBac transposable element-derived protein" evidence="2">
    <location>
        <begin position="242"/>
        <end position="311"/>
    </location>
</feature>
<accession>A0ABQ8MFL3</accession>
<feature type="domain" description="PiggyBac transposable element-derived protein" evidence="2">
    <location>
        <begin position="340"/>
        <end position="391"/>
    </location>
</feature>
<gene>
    <name evidence="3" type="ORF">H4Q32_027564</name>
</gene>
<evidence type="ECO:0000313" key="4">
    <source>
        <dbReference type="Proteomes" id="UP000830375"/>
    </source>
</evidence>
<protein>
    <submittedName>
        <fullName evidence="3">PiggyBac transposable element-derived protein 2</fullName>
    </submittedName>
</protein>
<proteinExistence type="predicted"/>
<dbReference type="PANTHER" id="PTHR47272:SF1">
    <property type="entry name" value="PIGGYBAC TRANSPOSABLE ELEMENT-DERIVED PROTEIN 3-LIKE"/>
    <property type="match status" value="1"/>
</dbReference>
<name>A0ABQ8MFL3_LABRO</name>
<organism evidence="3 4">
    <name type="scientific">Labeo rohita</name>
    <name type="common">Indian major carp</name>
    <name type="synonym">Cyprinus rohita</name>
    <dbReference type="NCBI Taxonomy" id="84645"/>
    <lineage>
        <taxon>Eukaryota</taxon>
        <taxon>Metazoa</taxon>
        <taxon>Chordata</taxon>
        <taxon>Craniata</taxon>
        <taxon>Vertebrata</taxon>
        <taxon>Euteleostomi</taxon>
        <taxon>Actinopterygii</taxon>
        <taxon>Neopterygii</taxon>
        <taxon>Teleostei</taxon>
        <taxon>Ostariophysi</taxon>
        <taxon>Cypriniformes</taxon>
        <taxon>Cyprinidae</taxon>
        <taxon>Labeoninae</taxon>
        <taxon>Labeonini</taxon>
        <taxon>Labeo</taxon>
    </lineage>
</organism>
<feature type="domain" description="PiggyBac transposable element-derived protein" evidence="2">
    <location>
        <begin position="112"/>
        <end position="241"/>
    </location>
</feature>
<sequence length="462" mass="53616">MVTGVHAVRRRKMDAGSFYSRKNREKLFVRIIANNGFCSEDSELEGSDSDEEWTPERGDEENDNERSEEELESEDDDGEDVLQPRWKTSHDSSFPAYPDWQDSLPNADDILSPYQYFKTFFSDDILDVVVEQSNWYAAQVNLNKPLNRTTTELEKFLGTTLYMSLFGLPATRMFWHPESRISQVADTLTLNRWEEINRFLHFNDNDDQPVRSDDNFDELFKIRPVITHLVSKMNTIPMLEKLIYIGKVVQPTHLVDIGASGNVVLRLAQPVPQHKNYKLYFDNWFTSVPLQLELARQGVHCLGTVRSTRLPGSSMVSDAELKRSGLTYVQRWDRGSKAIIDVPCPAVVGDYNQHMGGVDLLDSLIALYRTKIRSKKWYHRLFFHFLDMIVVTCWLLYKRHCKCNNLSDAEVMRLYAFKSYTAQGLCKSGRRKRKEDGPVVEFQVIMRQRRGRDPLLQSQSQM</sequence>
<evidence type="ECO:0000256" key="1">
    <source>
        <dbReference type="SAM" id="MobiDB-lite"/>
    </source>
</evidence>
<comment type="caution">
    <text evidence="3">The sequence shown here is derived from an EMBL/GenBank/DDBJ whole genome shotgun (WGS) entry which is preliminary data.</text>
</comment>
<dbReference type="Pfam" id="PF13843">
    <property type="entry name" value="DDE_Tnp_1_7"/>
    <property type="match status" value="3"/>
</dbReference>